<protein>
    <submittedName>
        <fullName evidence="2">DinB family protein</fullName>
    </submittedName>
</protein>
<accession>A0A345C112</accession>
<keyword evidence="3" id="KW-1185">Reference proteome</keyword>
<feature type="domain" description="DinB-like" evidence="1">
    <location>
        <begin position="5"/>
        <end position="157"/>
    </location>
</feature>
<dbReference type="AlphaFoldDB" id="A0A345C112"/>
<dbReference type="KEGG" id="rue:DT065_13360"/>
<gene>
    <name evidence="2" type="ORF">DT065_13360</name>
</gene>
<dbReference type="Pfam" id="PF12867">
    <property type="entry name" value="DinB_2"/>
    <property type="match status" value="1"/>
</dbReference>
<evidence type="ECO:0000313" key="3">
    <source>
        <dbReference type="Proteomes" id="UP000252100"/>
    </source>
</evidence>
<dbReference type="EMBL" id="CP031092">
    <property type="protein sequence ID" value="AXF56893.1"/>
    <property type="molecule type" value="Genomic_DNA"/>
</dbReference>
<evidence type="ECO:0000313" key="2">
    <source>
        <dbReference type="EMBL" id="AXF56893.1"/>
    </source>
</evidence>
<dbReference type="InterPro" id="IPR034660">
    <property type="entry name" value="DinB/YfiT-like"/>
</dbReference>
<evidence type="ECO:0000259" key="1">
    <source>
        <dbReference type="Pfam" id="PF12867"/>
    </source>
</evidence>
<reference evidence="2 3" key="1">
    <citation type="journal article" date="2018" name="J. Microbiol.">
        <title>Salicibibacter kimchii gen. nov., sp. nov., a moderately halophilic and alkalitolerant bacterium in the family Bacillaceae, isolated from kimchi.</title>
        <authorList>
            <person name="Jang J.Y."/>
            <person name="Oh Y.J."/>
            <person name="Lim S.K."/>
            <person name="Park H.K."/>
            <person name="Lee C."/>
            <person name="Kim J.Y."/>
            <person name="Lee M.A."/>
            <person name="Choi H.J."/>
        </authorList>
    </citation>
    <scope>NUCLEOTIDE SEQUENCE [LARGE SCALE GENOMIC DNA]</scope>
    <source>
        <strain evidence="2 3">NKC1-1</strain>
    </source>
</reference>
<name>A0A345C112_9BACI</name>
<dbReference type="Gene3D" id="1.20.120.450">
    <property type="entry name" value="dinb family like domain"/>
    <property type="match status" value="1"/>
</dbReference>
<dbReference type="OrthoDB" id="5464839at2"/>
<dbReference type="InterPro" id="IPR024775">
    <property type="entry name" value="DinB-like"/>
</dbReference>
<organism evidence="2 3">
    <name type="scientific">Salicibibacter kimchii</name>
    <dbReference type="NCBI Taxonomy" id="2099786"/>
    <lineage>
        <taxon>Bacteria</taxon>
        <taxon>Bacillati</taxon>
        <taxon>Bacillota</taxon>
        <taxon>Bacilli</taxon>
        <taxon>Bacillales</taxon>
        <taxon>Bacillaceae</taxon>
        <taxon>Salicibibacter</taxon>
    </lineage>
</organism>
<dbReference type="Proteomes" id="UP000252100">
    <property type="component" value="Chromosome"/>
</dbReference>
<proteinExistence type="predicted"/>
<sequence length="164" mass="18772">MLGIEEARKELLTGVENLSDEQLNREVEEGRWTIAQVLEHLHLIERGLAAPIIQKELANEDSQPARKKKPIELTVDRSVQKVEATGPFVPSNEFMPLEEIKKRLSQSRATLQEALHAVEDESILSQKSAKHPAFGTMDLEQWIEFIGLHERRHLQQIEELKAKL</sequence>
<dbReference type="SUPFAM" id="SSF109854">
    <property type="entry name" value="DinB/YfiT-like putative metalloenzymes"/>
    <property type="match status" value="1"/>
</dbReference>
<dbReference type="RefSeq" id="WP_114374223.1">
    <property type="nucleotide sequence ID" value="NZ_CP031092.1"/>
</dbReference>